<proteinExistence type="predicted"/>
<organism evidence="2">
    <name type="scientific">Vitis vinifera</name>
    <name type="common">Grape</name>
    <dbReference type="NCBI Taxonomy" id="29760"/>
    <lineage>
        <taxon>Eukaryota</taxon>
        <taxon>Viridiplantae</taxon>
        <taxon>Streptophyta</taxon>
        <taxon>Embryophyta</taxon>
        <taxon>Tracheophyta</taxon>
        <taxon>Spermatophyta</taxon>
        <taxon>Magnoliopsida</taxon>
        <taxon>eudicotyledons</taxon>
        <taxon>Gunneridae</taxon>
        <taxon>Pentapetalae</taxon>
        <taxon>rosids</taxon>
        <taxon>Vitales</taxon>
        <taxon>Vitaceae</taxon>
        <taxon>Viteae</taxon>
        <taxon>Vitis</taxon>
    </lineage>
</organism>
<dbReference type="PANTHER" id="PTHR46798">
    <property type="entry name" value="OS09G0511500 PROTEIN"/>
    <property type="match status" value="1"/>
</dbReference>
<sequence length="368" mass="40690">MQCPNCRKIERGRWLFANGSARSFPEFSMDDWTPDEETYDFNYSEMDSFPSLFTLAATKEAWVEDVRRHSGFYLMDNTCVIHLFYSHLECIGVHLVDLHKFVHLLNHDLQGHHAILSEHAAASSAAHSYVAYFGPIPPTHSNSSESVDDLNFNHHWNSLSAHSEIFSSHAFPAIDIQYQSWGHHSPPFSPTSSHINGAEQAPALPATLRSMRGESDAMTRSGSFVHPLLFGPGSGHRAGSAFVSSIVPNHPGNSVLRTYERIHISHALPHQHPPPNSPGMPTSIVPGVRRFNGPRALPPVVPAASQSDHSAGFYIFPPSGASIRNIHEAENPSLNHFHAWDSGWGSFHQATGGSDSGSRSSSFWRHWS</sequence>
<dbReference type="PANTHER" id="PTHR46798:SF5">
    <property type="entry name" value="E3 UBIQUITIN-PROTEIN LIGASE RFI2"/>
    <property type="match status" value="1"/>
</dbReference>
<evidence type="ECO:0000256" key="1">
    <source>
        <dbReference type="SAM" id="MobiDB-lite"/>
    </source>
</evidence>
<accession>A5AKB8</accession>
<dbReference type="ExpressionAtlas" id="A5AKB8">
    <property type="expression patterns" value="baseline and differential"/>
</dbReference>
<name>A5AKB8_VITVI</name>
<gene>
    <name evidence="2" type="ORF">VITISV_040382</name>
</gene>
<evidence type="ECO:0000313" key="2">
    <source>
        <dbReference type="EMBL" id="CAN82273.1"/>
    </source>
</evidence>
<reference evidence="2" key="1">
    <citation type="journal article" date="2007" name="PLoS ONE">
        <title>The first genome sequence of an elite grapevine cultivar (Pinot noir Vitis vinifera L.): coping with a highly heterozygous genome.</title>
        <authorList>
            <person name="Velasco R."/>
            <person name="Zharkikh A."/>
            <person name="Troggio M."/>
            <person name="Cartwright D.A."/>
            <person name="Cestaro A."/>
            <person name="Pruss D."/>
            <person name="Pindo M."/>
            <person name="FitzGerald L.M."/>
            <person name="Vezzulli S."/>
            <person name="Reid J."/>
            <person name="Malacarne G."/>
            <person name="Iliev D."/>
            <person name="Coppola G."/>
            <person name="Wardell B."/>
            <person name="Micheletti D."/>
            <person name="Macalma T."/>
            <person name="Facci M."/>
            <person name="Mitchell J.T."/>
            <person name="Perazzolli M."/>
            <person name="Eldredge G."/>
            <person name="Gatto P."/>
            <person name="Oyzerski R."/>
            <person name="Moretto M."/>
            <person name="Gutin N."/>
            <person name="Stefanini M."/>
            <person name="Chen Y."/>
            <person name="Segala C."/>
            <person name="Davenport C."/>
            <person name="Dematte L."/>
            <person name="Mraz A."/>
            <person name="Battilana J."/>
            <person name="Stormo K."/>
            <person name="Costa F."/>
            <person name="Tao Q."/>
            <person name="Si-Ammour A."/>
            <person name="Harkins T."/>
            <person name="Lackey A."/>
            <person name="Perbost C."/>
            <person name="Taillon B."/>
            <person name="Stella A."/>
            <person name="Solovyev V."/>
            <person name="Fawcett J.A."/>
            <person name="Sterck L."/>
            <person name="Vandepoele K."/>
            <person name="Grando S.M."/>
            <person name="Toppo S."/>
            <person name="Moser C."/>
            <person name="Lanchbury J."/>
            <person name="Bogden R."/>
            <person name="Skolnick M."/>
            <person name="Sgaramella V."/>
            <person name="Bhatnagar S.K."/>
            <person name="Fontana P."/>
            <person name="Gutin A."/>
            <person name="Van de Peer Y."/>
            <person name="Salamini F."/>
            <person name="Viola R."/>
        </authorList>
    </citation>
    <scope>NUCLEOTIDE SEQUENCE</scope>
</reference>
<dbReference type="EMBL" id="AM428720">
    <property type="protein sequence ID" value="CAN82273.1"/>
    <property type="molecule type" value="Genomic_DNA"/>
</dbReference>
<feature type="compositionally biased region" description="Low complexity" evidence="1">
    <location>
        <begin position="352"/>
        <end position="362"/>
    </location>
</feature>
<evidence type="ECO:0008006" key="3">
    <source>
        <dbReference type="Google" id="ProtNLM"/>
    </source>
</evidence>
<feature type="region of interest" description="Disordered" evidence="1">
    <location>
        <begin position="349"/>
        <end position="368"/>
    </location>
</feature>
<dbReference type="AlphaFoldDB" id="A5AKB8"/>
<dbReference type="InterPro" id="IPR044274">
    <property type="entry name" value="RFI2"/>
</dbReference>
<protein>
    <recommendedName>
        <fullName evidence="3">E3 ubiquitin-protein ligase RFI2</fullName>
    </recommendedName>
</protein>
<dbReference type="GO" id="GO:0004842">
    <property type="term" value="F:ubiquitin-protein transferase activity"/>
    <property type="evidence" value="ECO:0007669"/>
    <property type="project" value="InterPro"/>
</dbReference>